<accession>A0A0S4QIB0</accession>
<evidence type="ECO:0000313" key="4">
    <source>
        <dbReference type="EMBL" id="CUU55245.1"/>
    </source>
</evidence>
<dbReference type="AlphaFoldDB" id="A0A0S4QIB0"/>
<keyword evidence="5" id="KW-1185">Reference proteome</keyword>
<dbReference type="GO" id="GO:0009399">
    <property type="term" value="P:nitrogen fixation"/>
    <property type="evidence" value="ECO:0007669"/>
    <property type="project" value="InterPro"/>
</dbReference>
<name>A0A0S4QIB0_9ACTN</name>
<comment type="similarity">
    <text evidence="1">Belongs to the NifZ family.</text>
</comment>
<protein>
    <submittedName>
        <fullName evidence="4">Nitrogen fixation protein NifZ</fullName>
    </submittedName>
</protein>
<gene>
    <name evidence="4" type="ORF">Ga0074812_104326</name>
</gene>
<dbReference type="EMBL" id="FAOZ01000004">
    <property type="protein sequence ID" value="CUU55245.1"/>
    <property type="molecule type" value="Genomic_DNA"/>
</dbReference>
<evidence type="ECO:0000256" key="2">
    <source>
        <dbReference type="ARBA" id="ARBA00023231"/>
    </source>
</evidence>
<evidence type="ECO:0000256" key="3">
    <source>
        <dbReference type="SAM" id="MobiDB-lite"/>
    </source>
</evidence>
<dbReference type="Proteomes" id="UP000198802">
    <property type="component" value="Unassembled WGS sequence"/>
</dbReference>
<reference evidence="5" key="1">
    <citation type="submission" date="2015-11" db="EMBL/GenBank/DDBJ databases">
        <authorList>
            <person name="Varghese N."/>
        </authorList>
    </citation>
    <scope>NUCLEOTIDE SEQUENCE [LARGE SCALE GENOMIC DNA]</scope>
    <source>
        <strain evidence="5">DSM 45899</strain>
    </source>
</reference>
<feature type="compositionally biased region" description="Low complexity" evidence="3">
    <location>
        <begin position="97"/>
        <end position="114"/>
    </location>
</feature>
<proteinExistence type="inferred from homology"/>
<keyword evidence="2" id="KW-0535">Nitrogen fixation</keyword>
<evidence type="ECO:0000313" key="5">
    <source>
        <dbReference type="Proteomes" id="UP000198802"/>
    </source>
</evidence>
<dbReference type="RefSeq" id="WP_091273474.1">
    <property type="nucleotide sequence ID" value="NZ_FAOZ01000004.1"/>
</dbReference>
<organism evidence="4 5">
    <name type="scientific">Parafrankia irregularis</name>
    <dbReference type="NCBI Taxonomy" id="795642"/>
    <lineage>
        <taxon>Bacteria</taxon>
        <taxon>Bacillati</taxon>
        <taxon>Actinomycetota</taxon>
        <taxon>Actinomycetes</taxon>
        <taxon>Frankiales</taxon>
        <taxon>Frankiaceae</taxon>
        <taxon>Parafrankia</taxon>
    </lineage>
</organism>
<sequence>MRSAFDVGDVVATTKALRQDGTFPDPDIPTGQILVEEGTRGEVINVGLYLQEHIVYAVAFENGRVVGALERELEAAGREFRPTTPGYADHTQDGDTVHATSSAADSSVAVTSGTTDEEEGLS</sequence>
<evidence type="ECO:0000256" key="1">
    <source>
        <dbReference type="ARBA" id="ARBA00008027"/>
    </source>
</evidence>
<dbReference type="Pfam" id="PF04319">
    <property type="entry name" value="NifZ"/>
    <property type="match status" value="1"/>
</dbReference>
<dbReference type="InterPro" id="IPR007415">
    <property type="entry name" value="Nitrogenase_MoFe_mat_NifZ"/>
</dbReference>
<feature type="region of interest" description="Disordered" evidence="3">
    <location>
        <begin position="77"/>
        <end position="122"/>
    </location>
</feature>